<evidence type="ECO:0000313" key="5">
    <source>
        <dbReference type="Proteomes" id="UP000247416"/>
    </source>
</evidence>
<keyword evidence="5" id="KW-1185">Reference proteome</keyword>
<dbReference type="PANTHER" id="PTHR37464:SF1">
    <property type="entry name" value="BLL2463 PROTEIN"/>
    <property type="match status" value="1"/>
</dbReference>
<name>A0A318TER4_9BACL</name>
<feature type="transmembrane region" description="Helical" evidence="1">
    <location>
        <begin position="59"/>
        <end position="80"/>
    </location>
</feature>
<dbReference type="Proteomes" id="UP000247416">
    <property type="component" value="Unassembled WGS sequence"/>
</dbReference>
<keyword evidence="1" id="KW-0812">Transmembrane</keyword>
<dbReference type="RefSeq" id="WP_107937668.1">
    <property type="nucleotide sequence ID" value="NZ_CP085009.1"/>
</dbReference>
<accession>A0A318TER4</accession>
<feature type="domain" description="Aerotolerance regulator N-terminal" evidence="2">
    <location>
        <begin position="1"/>
        <end position="78"/>
    </location>
</feature>
<dbReference type="InterPro" id="IPR036465">
    <property type="entry name" value="vWFA_dom_sf"/>
</dbReference>
<dbReference type="Gene3D" id="3.40.50.410">
    <property type="entry name" value="von Willebrand factor, type A domain"/>
    <property type="match status" value="1"/>
</dbReference>
<evidence type="ECO:0000313" key="4">
    <source>
        <dbReference type="EMBL" id="PYF02317.1"/>
    </source>
</evidence>
<evidence type="ECO:0000259" key="2">
    <source>
        <dbReference type="Pfam" id="PF07584"/>
    </source>
</evidence>
<dbReference type="Pfam" id="PF07584">
    <property type="entry name" value="BatA"/>
    <property type="match status" value="1"/>
</dbReference>
<evidence type="ECO:0000259" key="3">
    <source>
        <dbReference type="Pfam" id="PF13519"/>
    </source>
</evidence>
<gene>
    <name evidence="4" type="ORF">BJ095_14411</name>
</gene>
<dbReference type="InterPro" id="IPR024163">
    <property type="entry name" value="Aerotolerance_reg_N"/>
</dbReference>
<keyword evidence="1" id="KW-0472">Membrane</keyword>
<sequence length="583" mass="65102">MGFTNLVFLWTAFIPVVVLLYYFFRKKYTNQPVSSTLFWAEVMQETKASPYLKHLQKNALLYLQLLSLILFVLALMNPFVKTTEIAGEQSIWIVDTSATMLAKNGEGSTFEQHKKEMKSLAAALGGRPLTIITTGDEPKAILRQETQSSVIHKAIEDLEVTYEEEQLPKAIDMATAFIGETATSMYLFTDSVERGELPIESEKITWVVKGASKDLENISITRLAATAIEDSALALVQLKNETKSPQVVKLLLLDGAENQVIEEEITIQGGEEWSKTFDALPLTNLLTATIQVDDDYDIDNTMMTLIGSGTSEIVIDQQMHQLVQKGFQALNTEVKIAPSDQLKDMEDAMIVTNQKELLEQSKSPIVLIGRDDVEPQEVNSLVDVSQDSLFAFSSLEDVYVSSIYPAFDDFTTIATIDEKPFVQRSSRGDIVILADIEQTDWPLHPSFPLLLWGIQNELMEGTQNLGTFSPNESRAVSLTSGEWSIYSNDEEYISSVEGGSEFRAPTIPGVYSISSKEEEKQFIVQLTSGERSIQEGTSFELGTVQNSGLEETTKKSLVQWLLLPILLLLVLEWEVQRRRGFAN</sequence>
<dbReference type="PANTHER" id="PTHR37464">
    <property type="entry name" value="BLL2463 PROTEIN"/>
    <property type="match status" value="1"/>
</dbReference>
<dbReference type="EMBL" id="QJTJ01000044">
    <property type="protein sequence ID" value="PYF02317.1"/>
    <property type="molecule type" value="Genomic_DNA"/>
</dbReference>
<keyword evidence="1" id="KW-1133">Transmembrane helix</keyword>
<protein>
    <submittedName>
        <fullName evidence="4">von Willebrand factor type A domain-containing protein</fullName>
    </submittedName>
</protein>
<organism evidence="4 5">
    <name type="scientific">Ureibacillus chungkukjangi</name>
    <dbReference type="NCBI Taxonomy" id="1202712"/>
    <lineage>
        <taxon>Bacteria</taxon>
        <taxon>Bacillati</taxon>
        <taxon>Bacillota</taxon>
        <taxon>Bacilli</taxon>
        <taxon>Bacillales</taxon>
        <taxon>Caryophanaceae</taxon>
        <taxon>Ureibacillus</taxon>
    </lineage>
</organism>
<feature type="transmembrane region" description="Helical" evidence="1">
    <location>
        <begin position="6"/>
        <end position="24"/>
    </location>
</feature>
<reference evidence="4 5" key="1">
    <citation type="submission" date="2018-06" db="EMBL/GenBank/DDBJ databases">
        <title>Genomic Encyclopedia of Archaeal and Bacterial Type Strains, Phase II (KMG-II): from individual species to whole genera.</title>
        <authorList>
            <person name="Goeker M."/>
        </authorList>
    </citation>
    <scope>NUCLEOTIDE SEQUENCE [LARGE SCALE GENOMIC DNA]</scope>
    <source>
        <strain evidence="4 5">KACC 16626</strain>
    </source>
</reference>
<dbReference type="OrthoDB" id="9780136at2"/>
<comment type="caution">
    <text evidence="4">The sequence shown here is derived from an EMBL/GenBank/DDBJ whole genome shotgun (WGS) entry which is preliminary data.</text>
</comment>
<dbReference type="AlphaFoldDB" id="A0A318TER4"/>
<evidence type="ECO:0000256" key="1">
    <source>
        <dbReference type="SAM" id="Phobius"/>
    </source>
</evidence>
<dbReference type="Pfam" id="PF13519">
    <property type="entry name" value="VWA_2"/>
    <property type="match status" value="1"/>
</dbReference>
<proteinExistence type="predicted"/>
<feature type="domain" description="VWFA" evidence="3">
    <location>
        <begin position="93"/>
        <end position="191"/>
    </location>
</feature>
<dbReference type="InterPro" id="IPR002035">
    <property type="entry name" value="VWF_A"/>
</dbReference>